<sequence>MKTNSELKNRAIDALTGNWGLGAVITLVYGLVMNAPTLPYRIMESVASSSFSLIALLLLPLGFGYTVLFLDVIRGIKLDFARLFDGFKDYGRILGTMLLTTVYTFLWTLLLVIPGIMKSYSYAMTLFILKDYPELQYDAAIEKSMAMMSGHKMKMFLWLSGNFWLVSFKISYLCLPLFYETRTTPSCHPSGCAYRQL</sequence>
<protein>
    <submittedName>
        <fullName evidence="2">DUF975 family protein</fullName>
    </submittedName>
</protein>
<proteinExistence type="predicted"/>
<feature type="transmembrane region" description="Helical" evidence="1">
    <location>
        <begin position="155"/>
        <end position="179"/>
    </location>
</feature>
<accession>A0AAE4RVC7</accession>
<feature type="transmembrane region" description="Helical" evidence="1">
    <location>
        <begin position="93"/>
        <end position="117"/>
    </location>
</feature>
<dbReference type="PANTHER" id="PTHR40076">
    <property type="entry name" value="MEMBRANE PROTEIN-RELATED"/>
    <property type="match status" value="1"/>
</dbReference>
<dbReference type="InterPro" id="IPR010380">
    <property type="entry name" value="DUF975"/>
</dbReference>
<dbReference type="AlphaFoldDB" id="A0AAE4RVC7"/>
<reference evidence="2" key="1">
    <citation type="submission" date="2023-10" db="EMBL/GenBank/DDBJ databases">
        <title>Genome of potential pathogenic bacteria in Crohn's disease.</title>
        <authorList>
            <person name="Rodriguez-Palacios A."/>
        </authorList>
    </citation>
    <scope>NUCLEOTIDE SEQUENCE</scope>
    <source>
        <strain evidence="2">CavFT-hAR107</strain>
    </source>
</reference>
<evidence type="ECO:0000313" key="3">
    <source>
        <dbReference type="Proteomes" id="UP001181258"/>
    </source>
</evidence>
<evidence type="ECO:0000256" key="1">
    <source>
        <dbReference type="SAM" id="Phobius"/>
    </source>
</evidence>
<keyword evidence="1" id="KW-0812">Transmembrane</keyword>
<dbReference type="RefSeq" id="WP_315977440.1">
    <property type="nucleotide sequence ID" value="NZ_JAWDHD010000013.1"/>
</dbReference>
<dbReference type="EMBL" id="JAWDHD010000013">
    <property type="protein sequence ID" value="MDU0251352.1"/>
    <property type="molecule type" value="Genomic_DNA"/>
</dbReference>
<feature type="transmembrane region" description="Helical" evidence="1">
    <location>
        <begin position="52"/>
        <end position="73"/>
    </location>
</feature>
<organism evidence="2 3">
    <name type="scientific">Phocaeicola vulgatus</name>
    <name type="common">Bacteroides vulgatus</name>
    <dbReference type="NCBI Taxonomy" id="821"/>
    <lineage>
        <taxon>Bacteria</taxon>
        <taxon>Pseudomonadati</taxon>
        <taxon>Bacteroidota</taxon>
        <taxon>Bacteroidia</taxon>
        <taxon>Bacteroidales</taxon>
        <taxon>Bacteroidaceae</taxon>
        <taxon>Phocaeicola</taxon>
    </lineage>
</organism>
<name>A0AAE4RVC7_PHOVU</name>
<gene>
    <name evidence="2" type="ORF">RVY68_22515</name>
</gene>
<comment type="caution">
    <text evidence="2">The sequence shown here is derived from an EMBL/GenBank/DDBJ whole genome shotgun (WGS) entry which is preliminary data.</text>
</comment>
<dbReference type="Proteomes" id="UP001181258">
    <property type="component" value="Unassembled WGS sequence"/>
</dbReference>
<feature type="transmembrane region" description="Helical" evidence="1">
    <location>
        <begin position="12"/>
        <end position="32"/>
    </location>
</feature>
<dbReference type="PANTHER" id="PTHR40076:SF1">
    <property type="entry name" value="MEMBRANE PROTEIN"/>
    <property type="match status" value="1"/>
</dbReference>
<keyword evidence="1" id="KW-0472">Membrane</keyword>
<evidence type="ECO:0000313" key="2">
    <source>
        <dbReference type="EMBL" id="MDU0251352.1"/>
    </source>
</evidence>
<keyword evidence="1" id="KW-1133">Transmembrane helix</keyword>